<keyword evidence="1" id="KW-0732">Signal</keyword>
<gene>
    <name evidence="3" type="ORF">MoryE10_32880</name>
</gene>
<evidence type="ECO:0000256" key="1">
    <source>
        <dbReference type="SAM" id="SignalP"/>
    </source>
</evidence>
<sequence length="378" mass="40839">MRSFCLGLAALALAYAPVSGADGYGFAAPGGYGLKVYRTNYALYPYVQVYFRTFDQNQQPLVNLNELNVGLMVKGKSYDVAKRQYVIQPLRQRQEAVRTVLVLDASKSMAGAPFNAALEAAVRYIAGKRPQDEIAVLSIRDTKEGYDVVSNFERDGNAVVRRLADIRVDGQKTRLYDSVAAAMQLCGMTAQGSEASSVSDIASCSVIVFSDGRDEGSALSREELNGRITNLKIPVPIYSVAYSKTSKEYFKNLESLSKNSFGVYFLIGDAITRMTQVMEQIQNILLSDYVVTFLSYLPVDGESHALKLGVEYPSGSGKFNYDASSFEAIEAPPVPALQAAKAQLSSVLRPLPDGNPYYSAAAPAAPVAPVPAGVPAAR</sequence>
<dbReference type="PROSITE" id="PS50234">
    <property type="entry name" value="VWFA"/>
    <property type="match status" value="1"/>
</dbReference>
<reference evidence="3" key="1">
    <citation type="submission" date="2019-06" db="EMBL/GenBank/DDBJ databases">
        <title>Complete genome sequence of Methylogaea oryzae strain JCM16910.</title>
        <authorList>
            <person name="Asakawa S."/>
        </authorList>
    </citation>
    <scope>NUCLEOTIDE SEQUENCE</scope>
    <source>
        <strain evidence="3">E10</strain>
    </source>
</reference>
<proteinExistence type="predicted"/>
<dbReference type="CDD" id="cd00198">
    <property type="entry name" value="vWFA"/>
    <property type="match status" value="1"/>
</dbReference>
<name>A0A8D4VS14_9GAMM</name>
<organism evidence="3 4">
    <name type="scientific">Methylogaea oryzae</name>
    <dbReference type="NCBI Taxonomy" id="1295382"/>
    <lineage>
        <taxon>Bacteria</taxon>
        <taxon>Pseudomonadati</taxon>
        <taxon>Pseudomonadota</taxon>
        <taxon>Gammaproteobacteria</taxon>
        <taxon>Methylococcales</taxon>
        <taxon>Methylococcaceae</taxon>
        <taxon>Methylogaea</taxon>
    </lineage>
</organism>
<dbReference type="SMART" id="SM00327">
    <property type="entry name" value="VWA"/>
    <property type="match status" value="1"/>
</dbReference>
<dbReference type="Pfam" id="PF13519">
    <property type="entry name" value="VWA_2"/>
    <property type="match status" value="1"/>
</dbReference>
<dbReference type="AlphaFoldDB" id="A0A8D4VS14"/>
<protein>
    <recommendedName>
        <fullName evidence="2">VWFA domain-containing protein</fullName>
    </recommendedName>
</protein>
<feature type="signal peptide" evidence="1">
    <location>
        <begin position="1"/>
        <end position="21"/>
    </location>
</feature>
<dbReference type="RefSeq" id="WP_246598909.1">
    <property type="nucleotide sequence ID" value="NZ_AP019782.1"/>
</dbReference>
<accession>A0A8D4VS14</accession>
<dbReference type="Proteomes" id="UP000824988">
    <property type="component" value="Chromosome"/>
</dbReference>
<evidence type="ECO:0000313" key="3">
    <source>
        <dbReference type="EMBL" id="BBL72682.1"/>
    </source>
</evidence>
<dbReference type="InterPro" id="IPR002035">
    <property type="entry name" value="VWF_A"/>
</dbReference>
<evidence type="ECO:0000313" key="4">
    <source>
        <dbReference type="Proteomes" id="UP000824988"/>
    </source>
</evidence>
<evidence type="ECO:0000259" key="2">
    <source>
        <dbReference type="PROSITE" id="PS50234"/>
    </source>
</evidence>
<dbReference type="EMBL" id="AP019782">
    <property type="protein sequence ID" value="BBL72682.1"/>
    <property type="molecule type" value="Genomic_DNA"/>
</dbReference>
<feature type="domain" description="VWFA" evidence="2">
    <location>
        <begin position="98"/>
        <end position="281"/>
    </location>
</feature>
<dbReference type="KEGG" id="moz:MoryE10_32880"/>
<keyword evidence="4" id="KW-1185">Reference proteome</keyword>
<feature type="chain" id="PRO_5034115322" description="VWFA domain-containing protein" evidence="1">
    <location>
        <begin position="22"/>
        <end position="378"/>
    </location>
</feature>